<accession>A0A1E3HIP1</accession>
<evidence type="ECO:0000256" key="1">
    <source>
        <dbReference type="SAM" id="MobiDB-lite"/>
    </source>
</evidence>
<dbReference type="OrthoDB" id="2506814at2759"/>
<dbReference type="InterPro" id="IPR041320">
    <property type="entry name" value="CxC1"/>
</dbReference>
<dbReference type="Proteomes" id="UP000094065">
    <property type="component" value="Unassembled WGS sequence"/>
</dbReference>
<protein>
    <recommendedName>
        <fullName evidence="2">CxC1-like cysteine cluster associated with KDZ transposases domain-containing protein</fullName>
    </recommendedName>
</protein>
<dbReference type="EMBL" id="AWGJ01000009">
    <property type="protein sequence ID" value="ODN76204.1"/>
    <property type="molecule type" value="Genomic_DNA"/>
</dbReference>
<feature type="region of interest" description="Disordered" evidence="1">
    <location>
        <begin position="17"/>
        <end position="48"/>
    </location>
</feature>
<keyword evidence="4" id="KW-1185">Reference proteome</keyword>
<organism evidence="3 4">
    <name type="scientific">Cryptococcus amylolentus CBS 6039</name>
    <dbReference type="NCBI Taxonomy" id="1295533"/>
    <lineage>
        <taxon>Eukaryota</taxon>
        <taxon>Fungi</taxon>
        <taxon>Dikarya</taxon>
        <taxon>Basidiomycota</taxon>
        <taxon>Agaricomycotina</taxon>
        <taxon>Tremellomycetes</taxon>
        <taxon>Tremellales</taxon>
        <taxon>Cryptococcaceae</taxon>
        <taxon>Cryptococcus</taxon>
    </lineage>
</organism>
<dbReference type="Pfam" id="PF18802">
    <property type="entry name" value="CxC1"/>
    <property type="match status" value="1"/>
</dbReference>
<dbReference type="AlphaFoldDB" id="A0A1E3HIP1"/>
<dbReference type="RefSeq" id="XP_018991735.1">
    <property type="nucleotide sequence ID" value="XM_019140584.1"/>
</dbReference>
<feature type="region of interest" description="Disordered" evidence="1">
    <location>
        <begin position="73"/>
        <end position="103"/>
    </location>
</feature>
<evidence type="ECO:0000313" key="4">
    <source>
        <dbReference type="Proteomes" id="UP000094065"/>
    </source>
</evidence>
<evidence type="ECO:0000259" key="2">
    <source>
        <dbReference type="Pfam" id="PF18802"/>
    </source>
</evidence>
<feature type="domain" description="CxC1-like cysteine cluster associated with KDZ transposases" evidence="2">
    <location>
        <begin position="161"/>
        <end position="249"/>
    </location>
</feature>
<dbReference type="PANTHER" id="PTHR33096:SF1">
    <property type="entry name" value="CXC1-LIKE CYSTEINE CLUSTER ASSOCIATED WITH KDZ TRANSPOSASES DOMAIN-CONTAINING PROTEIN"/>
    <property type="match status" value="1"/>
</dbReference>
<reference evidence="3 4" key="1">
    <citation type="submission" date="2016-06" db="EMBL/GenBank/DDBJ databases">
        <title>Evolution of pathogenesis and genome organization in the Tremellales.</title>
        <authorList>
            <person name="Cuomo C."/>
            <person name="Litvintseva A."/>
            <person name="Heitman J."/>
            <person name="Chen Y."/>
            <person name="Sun S."/>
            <person name="Springer D."/>
            <person name="Dromer F."/>
            <person name="Young S."/>
            <person name="Zeng Q."/>
            <person name="Chapman S."/>
            <person name="Gujja S."/>
            <person name="Saif S."/>
            <person name="Birren B."/>
        </authorList>
    </citation>
    <scope>NUCLEOTIDE SEQUENCE [LARGE SCALE GENOMIC DNA]</scope>
    <source>
        <strain evidence="3 4">CBS 6039</strain>
    </source>
</reference>
<gene>
    <name evidence="3" type="ORF">L202_06125</name>
</gene>
<proteinExistence type="predicted"/>
<name>A0A1E3HIP1_9TREE</name>
<dbReference type="PANTHER" id="PTHR33096">
    <property type="entry name" value="CXC2 DOMAIN-CONTAINING PROTEIN"/>
    <property type="match status" value="1"/>
</dbReference>
<feature type="compositionally biased region" description="Basic and acidic residues" evidence="1">
    <location>
        <begin position="26"/>
        <end position="38"/>
    </location>
</feature>
<sequence>MEFMDARTRRFIHPYVAGKMKRRPQRPAEESKDEGYERHKYHKSDMPAPLGYTVHHGVDAGRQLNAEFTRLIGNRDQAVPQSSTRNAEEASRRPGLNDASGSVSGGYYEDLGGGDYDDGYYGPTYETDSWAQIRPALFAAYVDRMAAGVSVDPICPDSLGCGRDNCKRLRANVAFVTFSGQLSKTITCCKCGKRAIRLMEAGFVAATPVKPQMAFSLHLLIFIDILWRNNSQSLPGLGLALWEFHEVMSETVKAA</sequence>
<evidence type="ECO:0000313" key="3">
    <source>
        <dbReference type="EMBL" id="ODN76204.1"/>
    </source>
</evidence>
<comment type="caution">
    <text evidence="3">The sequence shown here is derived from an EMBL/GenBank/DDBJ whole genome shotgun (WGS) entry which is preliminary data.</text>
</comment>
<dbReference type="GeneID" id="30157434"/>